<protein>
    <submittedName>
        <fullName evidence="1">Uncharacterized protein</fullName>
    </submittedName>
</protein>
<accession>A0A0F3NEX3</accession>
<dbReference type="Proteomes" id="UP000033754">
    <property type="component" value="Unassembled WGS sequence"/>
</dbReference>
<evidence type="ECO:0000313" key="2">
    <source>
        <dbReference type="Proteomes" id="UP000033754"/>
    </source>
</evidence>
<comment type="caution">
    <text evidence="1">The sequence shown here is derived from an EMBL/GenBank/DDBJ whole genome shotgun (WGS) entry which is preliminary data.</text>
</comment>
<dbReference type="AlphaFoldDB" id="A0A0F3NEX3"/>
<name>A0A0F3NEX3_ANAPH</name>
<dbReference type="EMBL" id="LANT01000003">
    <property type="protein sequence ID" value="KJV66247.1"/>
    <property type="molecule type" value="Genomic_DNA"/>
</dbReference>
<reference evidence="1 2" key="1">
    <citation type="submission" date="2015-01" db="EMBL/GenBank/DDBJ databases">
        <title>Genome Sequencing of Rickettsiales.</title>
        <authorList>
            <person name="Daugherty S.C."/>
            <person name="Su Q."/>
            <person name="Abolude K."/>
            <person name="Beier-Sexton M."/>
            <person name="Carlyon J.A."/>
            <person name="Carter R."/>
            <person name="Day N.P."/>
            <person name="Dumler S.J."/>
            <person name="Dyachenko V."/>
            <person name="Godinez A."/>
            <person name="Kurtti T.J."/>
            <person name="Lichay M."/>
            <person name="Mullins K.E."/>
            <person name="Ott S."/>
            <person name="Pappas-Brown V."/>
            <person name="Paris D.H."/>
            <person name="Patel P."/>
            <person name="Richards A.L."/>
            <person name="Sadzewicz L."/>
            <person name="Sears K."/>
            <person name="Seidman D."/>
            <person name="Sengamalay N."/>
            <person name="Stenos J."/>
            <person name="Tallon L.J."/>
            <person name="Vincent G."/>
            <person name="Fraser C.M."/>
            <person name="Munderloh U."/>
            <person name="Dunning-Hotopp J.C."/>
        </authorList>
    </citation>
    <scope>NUCLEOTIDE SEQUENCE [LARGE SCALE GENOMIC DNA]</scope>
    <source>
        <strain evidence="1 2">NCH-1</strain>
    </source>
</reference>
<gene>
    <name evidence="1" type="ORF">EPHNCH_0670</name>
</gene>
<sequence length="45" mass="5164">MLGFTDGTDIMRQWVSRLWQLAVLGIREMCNSRAAVHKSLDLTRS</sequence>
<organism evidence="1 2">
    <name type="scientific">Anaplasma phagocytophilum str. NCH-1</name>
    <dbReference type="NCBI Taxonomy" id="1359161"/>
    <lineage>
        <taxon>Bacteria</taxon>
        <taxon>Pseudomonadati</taxon>
        <taxon>Pseudomonadota</taxon>
        <taxon>Alphaproteobacteria</taxon>
        <taxon>Rickettsiales</taxon>
        <taxon>Anaplasmataceae</taxon>
        <taxon>Anaplasma</taxon>
        <taxon>phagocytophilum group</taxon>
    </lineage>
</organism>
<proteinExistence type="predicted"/>
<evidence type="ECO:0000313" key="1">
    <source>
        <dbReference type="EMBL" id="KJV66247.1"/>
    </source>
</evidence>